<keyword evidence="2" id="KW-1133">Transmembrane helix</keyword>
<feature type="region of interest" description="Disordered" evidence="1">
    <location>
        <begin position="244"/>
        <end position="264"/>
    </location>
</feature>
<dbReference type="AlphaFoldDB" id="A0A4R6CQW3"/>
<evidence type="ECO:0000256" key="1">
    <source>
        <dbReference type="SAM" id="MobiDB-lite"/>
    </source>
</evidence>
<protein>
    <submittedName>
        <fullName evidence="3">Uncharacterized protein</fullName>
    </submittedName>
</protein>
<organism evidence="3 4">
    <name type="scientific">Lactobacillus crispatus</name>
    <dbReference type="NCBI Taxonomy" id="47770"/>
    <lineage>
        <taxon>Bacteria</taxon>
        <taxon>Bacillati</taxon>
        <taxon>Bacillota</taxon>
        <taxon>Bacilli</taxon>
        <taxon>Lactobacillales</taxon>
        <taxon>Lactobacillaceae</taxon>
        <taxon>Lactobacillus</taxon>
    </lineage>
</organism>
<evidence type="ECO:0000256" key="2">
    <source>
        <dbReference type="SAM" id="Phobius"/>
    </source>
</evidence>
<feature type="transmembrane region" description="Helical" evidence="2">
    <location>
        <begin position="20"/>
        <end position="41"/>
    </location>
</feature>
<name>A0A4R6CQW3_9LACO</name>
<sequence length="264" mass="30506">MDNKIHLNEKDSESFSGSRLFNISALILCWIATLGGILYFAITSKPLPAIAILGFVPFRYFFFDLSPDRLTKRPPELDRAIPLQILLHYLSIRFPIPQGKFLADVAGVFLAVGRAFINGFGLLYFDTFAFAFKIRNDTNGTPLDEDIAILHDNEKLQRLAEEAQKTDSETRAAEYSKLKNDWEQTEITNELNQWNFPIRRYLNPTNPYFRIREIGNIPLDDQYSLDRKAFLKAHPNQQDYFGHTKKDEQEIQHSVNKKNESLSK</sequence>
<dbReference type="Proteomes" id="UP000295195">
    <property type="component" value="Unassembled WGS sequence"/>
</dbReference>
<comment type="caution">
    <text evidence="3">The sequence shown here is derived from an EMBL/GenBank/DDBJ whole genome shotgun (WGS) entry which is preliminary data.</text>
</comment>
<proteinExistence type="predicted"/>
<feature type="transmembrane region" description="Helical" evidence="2">
    <location>
        <begin position="101"/>
        <end position="125"/>
    </location>
</feature>
<dbReference type="RefSeq" id="WP_005729797.1">
    <property type="nucleotide sequence ID" value="NZ_JABERQ010000055.1"/>
</dbReference>
<evidence type="ECO:0000313" key="3">
    <source>
        <dbReference type="EMBL" id="TDN29243.1"/>
    </source>
</evidence>
<evidence type="ECO:0000313" key="4">
    <source>
        <dbReference type="Proteomes" id="UP000295195"/>
    </source>
</evidence>
<gene>
    <name evidence="3" type="ORF">CEE75_11370</name>
</gene>
<reference evidence="3 4" key="1">
    <citation type="submission" date="2017-06" db="EMBL/GenBank/DDBJ databases">
        <authorList>
            <person name="Swanenburg J."/>
            <person name="Kort R."/>
        </authorList>
    </citation>
    <scope>NUCLEOTIDE SEQUENCE [LARGE SCALE GENOMIC DNA]</scope>
    <source>
        <strain evidence="3 4">RL05</strain>
    </source>
</reference>
<feature type="transmembrane region" description="Helical" evidence="2">
    <location>
        <begin position="47"/>
        <end position="63"/>
    </location>
</feature>
<dbReference type="EMBL" id="NKLP01000228">
    <property type="protein sequence ID" value="TDN29243.1"/>
    <property type="molecule type" value="Genomic_DNA"/>
</dbReference>
<accession>A0A4R6CQW3</accession>
<keyword evidence="2" id="KW-0812">Transmembrane</keyword>
<keyword evidence="2" id="KW-0472">Membrane</keyword>